<keyword evidence="2" id="KW-0472">Membrane</keyword>
<name>A0ABY8U8A0_TETOB</name>
<dbReference type="PANTHER" id="PTHR48057">
    <property type="entry name" value="LEUCINE-RICH REPEAT SERINE/THREONINE-PROTEIN KINASE 1"/>
    <property type="match status" value="1"/>
</dbReference>
<feature type="transmembrane region" description="Helical" evidence="2">
    <location>
        <begin position="850"/>
        <end position="875"/>
    </location>
</feature>
<feature type="signal peptide" evidence="3">
    <location>
        <begin position="1"/>
        <end position="40"/>
    </location>
</feature>
<evidence type="ECO:0008006" key="6">
    <source>
        <dbReference type="Google" id="ProtNLM"/>
    </source>
</evidence>
<protein>
    <recommendedName>
        <fullName evidence="6">Malectin-like domain-containing protein</fullName>
    </recommendedName>
</protein>
<dbReference type="InterPro" id="IPR052595">
    <property type="entry name" value="LRRC69/RLP"/>
</dbReference>
<evidence type="ECO:0000256" key="2">
    <source>
        <dbReference type="SAM" id="Phobius"/>
    </source>
</evidence>
<comment type="subcellular location">
    <subcellularLocation>
        <location evidence="1">Cytoplasm</location>
        <location evidence="1">Cytoskeleton</location>
        <location evidence="1">Cilium axoneme</location>
    </subcellularLocation>
</comment>
<dbReference type="InterPro" id="IPR001611">
    <property type="entry name" value="Leu-rich_rpt"/>
</dbReference>
<dbReference type="Proteomes" id="UP001244341">
    <property type="component" value="Chromosome 8b"/>
</dbReference>
<keyword evidence="3" id="KW-0732">Signal</keyword>
<evidence type="ECO:0000313" key="5">
    <source>
        <dbReference type="Proteomes" id="UP001244341"/>
    </source>
</evidence>
<proteinExistence type="predicted"/>
<dbReference type="EMBL" id="CP126215">
    <property type="protein sequence ID" value="WIA17487.1"/>
    <property type="molecule type" value="Genomic_DNA"/>
</dbReference>
<dbReference type="Gene3D" id="3.80.10.10">
    <property type="entry name" value="Ribonuclease Inhibitor"/>
    <property type="match status" value="2"/>
</dbReference>
<sequence length="938" mass="99240">MLMNLLINFLKGTDLKARRKSSMLSKTAAVLLLLAVTATAQQQQQQQAQQQLESAKRQVIPAAASTATEPAKGKPIIMDFQQLGDCTKDTGLSPAVDFCSTQSALTKPGQAHWYRFNVLEANSAFTLHFLVRTQNGRVRMGLWFPGQAMDSEPSVSADVLLSSSFAQEQYITIPAQQLFHSPGIYMLQVMNEYGAPQYSLRADLTPSTTLLAAEDRKHLQTIINDCCPNGGFSMVCHMLTQAVAAESMDTDLCHQSAVQCDSKGHITDLVLQGANSESDLTCPKFSAGFAALPKLTRLDLAGANLGADLPTIGKALAPATQLKWLVLRTAGLQGELSCDIILPSVQLLSLTRNRLTGSIPECFTQPKGLLHLYLSDNALSGPLPDFSADSSLQLLFARDQFRDGKPSLGGSLPASLANARNLQYLQLSNTGLTGGIGELPANMKYLNLSANALEGPLPALPAGLVSLDFSLNSILGRLPDDMSAHAHLVDLQAFANKLQGPLPAKLPPNLVQLAVAANELDGELSALPRGMKYLSVAQNQFEGVLPDGPGAAGLWFADFSSNKFTGRIPSAFSQSEGLVYLNVSRNQLDGIEAAGAWSTPVLVTLDISNNNIAGHIVPELAQQPSLAYINLSSNKLAGNLKPFAAALTADTRVGAVFDVSDNQLTGDIPEGMMYLAAFSTAPTAFPSWNELDTTGYPVKVFNVARNNLDGPFPSFLSTALVGLVAQHCSDTPGSCNMYVAINGGNNKLYCPAKADPATKALLPEDYSLLARQNVGCVAKDGVTYEISSVLQGKPVKLKLSEVPVMPTAQPREAYYPNVAAAMPGDVPNNVPASRVKVVQQQQRTMPALPVAAIAGIVAGGVGFIALVAVLGYVVVYRKWYTVRAAQSFKKMQEGPLAATAEGATVNSSSPAAALPSLTAPVPAAVAAAEGTLGGDDRV</sequence>
<evidence type="ECO:0000313" key="4">
    <source>
        <dbReference type="EMBL" id="WIA17487.1"/>
    </source>
</evidence>
<dbReference type="Pfam" id="PF00560">
    <property type="entry name" value="LRR_1"/>
    <property type="match status" value="1"/>
</dbReference>
<organism evidence="4 5">
    <name type="scientific">Tetradesmus obliquus</name>
    <name type="common">Green alga</name>
    <name type="synonym">Acutodesmus obliquus</name>
    <dbReference type="NCBI Taxonomy" id="3088"/>
    <lineage>
        <taxon>Eukaryota</taxon>
        <taxon>Viridiplantae</taxon>
        <taxon>Chlorophyta</taxon>
        <taxon>core chlorophytes</taxon>
        <taxon>Chlorophyceae</taxon>
        <taxon>CS clade</taxon>
        <taxon>Sphaeropleales</taxon>
        <taxon>Scenedesmaceae</taxon>
        <taxon>Tetradesmus</taxon>
    </lineage>
</organism>
<feature type="chain" id="PRO_5045859136" description="Malectin-like domain-containing protein" evidence="3">
    <location>
        <begin position="41"/>
        <end position="938"/>
    </location>
</feature>
<dbReference type="SUPFAM" id="SSF52058">
    <property type="entry name" value="L domain-like"/>
    <property type="match status" value="1"/>
</dbReference>
<gene>
    <name evidence="4" type="ORF">OEZ85_014326</name>
</gene>
<keyword evidence="2" id="KW-0812">Transmembrane</keyword>
<dbReference type="InterPro" id="IPR032675">
    <property type="entry name" value="LRR_dom_sf"/>
</dbReference>
<evidence type="ECO:0000256" key="3">
    <source>
        <dbReference type="SAM" id="SignalP"/>
    </source>
</evidence>
<reference evidence="4 5" key="1">
    <citation type="submission" date="2023-05" db="EMBL/GenBank/DDBJ databases">
        <title>A 100% complete, gapless, phased diploid assembly of the Scenedesmus obliquus UTEX 3031 genome.</title>
        <authorList>
            <person name="Biondi T.C."/>
            <person name="Hanschen E.R."/>
            <person name="Kwon T."/>
            <person name="Eng W."/>
            <person name="Kruse C.P.S."/>
            <person name="Koehler S.I."/>
            <person name="Kunde Y."/>
            <person name="Gleasner C.D."/>
            <person name="You Mak K.T."/>
            <person name="Polle J."/>
            <person name="Hovde B.T."/>
            <person name="Starkenburg S.R."/>
        </authorList>
    </citation>
    <scope>NUCLEOTIDE SEQUENCE [LARGE SCALE GENOMIC DNA]</scope>
    <source>
        <strain evidence="4 5">DOE0152z</strain>
    </source>
</reference>
<accession>A0ABY8U8A0</accession>
<keyword evidence="5" id="KW-1185">Reference proteome</keyword>
<keyword evidence="2" id="KW-1133">Transmembrane helix</keyword>
<dbReference type="PANTHER" id="PTHR48057:SF7">
    <property type="entry name" value="LEUCINE-RICH REPEAT SERINE_THREONINE-PROTEIN KINASE 1"/>
    <property type="match status" value="1"/>
</dbReference>
<evidence type="ECO:0000256" key="1">
    <source>
        <dbReference type="ARBA" id="ARBA00004430"/>
    </source>
</evidence>